<dbReference type="VEuPathDB" id="ToxoDB:EPH_0007240"/>
<dbReference type="PANTHER" id="PTHR10183">
    <property type="entry name" value="CALPAIN"/>
    <property type="match status" value="1"/>
</dbReference>
<reference evidence="9" key="2">
    <citation type="submission" date="2013-10" db="EMBL/GenBank/DDBJ databases">
        <authorList>
            <person name="Aslett M."/>
        </authorList>
    </citation>
    <scope>NUCLEOTIDE SEQUENCE [LARGE SCALE GENOMIC DNA]</scope>
    <source>
        <strain evidence="9">Houghton</strain>
    </source>
</reference>
<feature type="region of interest" description="Disordered" evidence="7">
    <location>
        <begin position="464"/>
        <end position="489"/>
    </location>
</feature>
<feature type="compositionally biased region" description="Low complexity" evidence="7">
    <location>
        <begin position="109"/>
        <end position="139"/>
    </location>
</feature>
<dbReference type="PROSITE" id="PS50203">
    <property type="entry name" value="CALPAIN_CAT"/>
    <property type="match status" value="1"/>
</dbReference>
<comment type="similarity">
    <text evidence="1">Belongs to the peptidase C2 family.</text>
</comment>
<feature type="region of interest" description="Disordered" evidence="7">
    <location>
        <begin position="618"/>
        <end position="652"/>
    </location>
</feature>
<feature type="compositionally biased region" description="Low complexity" evidence="7">
    <location>
        <begin position="618"/>
        <end position="631"/>
    </location>
</feature>
<name>U6H689_9EIME</name>
<evidence type="ECO:0000256" key="5">
    <source>
        <dbReference type="PIRSR" id="PIRSR622684-1"/>
    </source>
</evidence>
<keyword evidence="4" id="KW-0788">Thiol protease</keyword>
<proteinExistence type="inferred from homology"/>
<dbReference type="SUPFAM" id="SSF54001">
    <property type="entry name" value="Cysteine proteinases"/>
    <property type="match status" value="1"/>
</dbReference>
<feature type="compositionally biased region" description="Low complexity" evidence="7">
    <location>
        <begin position="464"/>
        <end position="474"/>
    </location>
</feature>
<keyword evidence="3" id="KW-0378">Hydrolase</keyword>
<dbReference type="Proteomes" id="UP000018201">
    <property type="component" value="Unassembled WGS sequence"/>
</dbReference>
<evidence type="ECO:0000256" key="3">
    <source>
        <dbReference type="ARBA" id="ARBA00022801"/>
    </source>
</evidence>
<evidence type="ECO:0000256" key="7">
    <source>
        <dbReference type="SAM" id="MobiDB-lite"/>
    </source>
</evidence>
<reference evidence="9" key="1">
    <citation type="submission" date="2013-10" db="EMBL/GenBank/DDBJ databases">
        <title>Genomic analysis of the causative agents of coccidiosis in chickens.</title>
        <authorList>
            <person name="Reid A.J."/>
            <person name="Blake D."/>
            <person name="Billington K."/>
            <person name="Browne H."/>
            <person name="Dunn M."/>
            <person name="Hung S."/>
            <person name="Kawahara F."/>
            <person name="Miranda-Saavedra D."/>
            <person name="Mourier T."/>
            <person name="Nagra H."/>
            <person name="Otto T.D."/>
            <person name="Rawlings N."/>
            <person name="Sanchez A."/>
            <person name="Sanders M."/>
            <person name="Subramaniam C."/>
            <person name="Tay Y."/>
            <person name="Dear P."/>
            <person name="Doerig C."/>
            <person name="Gruber A."/>
            <person name="Parkinson J."/>
            <person name="Shirley M."/>
            <person name="Wan K.L."/>
            <person name="Berriman M."/>
            <person name="Tomley F."/>
            <person name="Pain A."/>
        </authorList>
    </citation>
    <scope>NUCLEOTIDE SEQUENCE [LARGE SCALE GENOMIC DNA]</scope>
    <source>
        <strain evidence="9">Houghton</strain>
    </source>
</reference>
<evidence type="ECO:0000256" key="2">
    <source>
        <dbReference type="ARBA" id="ARBA00022670"/>
    </source>
</evidence>
<comment type="caution">
    <text evidence="6">Lacks conserved residue(s) required for the propagation of feature annotation.</text>
</comment>
<organism evidence="9 10">
    <name type="scientific">Eimeria praecox</name>
    <dbReference type="NCBI Taxonomy" id="51316"/>
    <lineage>
        <taxon>Eukaryota</taxon>
        <taxon>Sar</taxon>
        <taxon>Alveolata</taxon>
        <taxon>Apicomplexa</taxon>
        <taxon>Conoidasida</taxon>
        <taxon>Coccidia</taxon>
        <taxon>Eucoccidiorida</taxon>
        <taxon>Eimeriorina</taxon>
        <taxon>Eimeriidae</taxon>
        <taxon>Eimeria</taxon>
    </lineage>
</organism>
<feature type="domain" description="Calpain catalytic" evidence="8">
    <location>
        <begin position="66"/>
        <end position="361"/>
    </location>
</feature>
<evidence type="ECO:0000256" key="1">
    <source>
        <dbReference type="ARBA" id="ARBA00007623"/>
    </source>
</evidence>
<evidence type="ECO:0000256" key="4">
    <source>
        <dbReference type="ARBA" id="ARBA00022807"/>
    </source>
</evidence>
<dbReference type="PRINTS" id="PR00704">
    <property type="entry name" value="CALPAIN"/>
</dbReference>
<dbReference type="InterPro" id="IPR038765">
    <property type="entry name" value="Papain-like_cys_pep_sf"/>
</dbReference>
<dbReference type="AlphaFoldDB" id="U6H689"/>
<feature type="region of interest" description="Disordered" evidence="7">
    <location>
        <begin position="1"/>
        <end position="45"/>
    </location>
</feature>
<evidence type="ECO:0000256" key="6">
    <source>
        <dbReference type="PROSITE-ProRule" id="PRU00239"/>
    </source>
</evidence>
<dbReference type="OrthoDB" id="346312at2759"/>
<feature type="compositionally biased region" description="Polar residues" evidence="7">
    <location>
        <begin position="1"/>
        <end position="14"/>
    </location>
</feature>
<dbReference type="GO" id="GO:0004198">
    <property type="term" value="F:calcium-dependent cysteine-type endopeptidase activity"/>
    <property type="evidence" value="ECO:0007669"/>
    <property type="project" value="InterPro"/>
</dbReference>
<feature type="active site" evidence="5">
    <location>
        <position position="302"/>
    </location>
</feature>
<keyword evidence="2" id="KW-0645">Protease</keyword>
<feature type="compositionally biased region" description="Polar residues" evidence="7">
    <location>
        <begin position="25"/>
        <end position="45"/>
    </location>
</feature>
<gene>
    <name evidence="9" type="ORF">EPH_0007240</name>
</gene>
<protein>
    <submittedName>
        <fullName evidence="9">Calpain-1 catalytic subunit, related</fullName>
    </submittedName>
</protein>
<dbReference type="InterPro" id="IPR022684">
    <property type="entry name" value="Calpain_cysteine_protease"/>
</dbReference>
<dbReference type="PANTHER" id="PTHR10183:SF379">
    <property type="entry name" value="CALPAIN-5"/>
    <property type="match status" value="1"/>
</dbReference>
<dbReference type="InterPro" id="IPR001300">
    <property type="entry name" value="Peptidase_C2_calpain_cat"/>
</dbReference>
<feature type="region of interest" description="Disordered" evidence="7">
    <location>
        <begin position="109"/>
        <end position="140"/>
    </location>
</feature>
<dbReference type="Gene3D" id="3.90.70.10">
    <property type="entry name" value="Cysteine proteinases"/>
    <property type="match status" value="1"/>
</dbReference>
<evidence type="ECO:0000313" key="10">
    <source>
        <dbReference type="Proteomes" id="UP000018201"/>
    </source>
</evidence>
<keyword evidence="10" id="KW-1185">Reference proteome</keyword>
<dbReference type="EMBL" id="HG697395">
    <property type="protein sequence ID" value="CDI87417.1"/>
    <property type="molecule type" value="Genomic_DNA"/>
</dbReference>
<evidence type="ECO:0000259" key="8">
    <source>
        <dbReference type="PROSITE" id="PS50203"/>
    </source>
</evidence>
<sequence>MEPQSTLPESSYPGSGNGDAREGATVQSPVLTREPQQQHHQLAQEHNSLPTCACKALLQSSEEGGLLEDPEFPRPQSGDSTQPPENGGQPADILKGLLWVRPDEIVQRIQRQQSKAQRASRPPPQQQQQEQPAQQQQAEKTAVLFSNNRIASTVAQGILPSHAFAAAASGLAASNPRVIKEALVHPQEWRFSHCHAFEEVWLPLLEKAYAKFLGSYEAVAQRAFRDIAVDLTGGIVEEREIQCFDAAVLWAKLRKAFNVGGCFLSCLARGADVEKDNILPDRHYTIVDVVRVEELRLLRLHNPWKVPTWRGEFSDYHRSWTQYPDLKDKLNYKFGDTPAAFWMKFETFLEVFTDICFCHSLPPQHKAPLLLQPLRSPRLTLAEAAVFTGQSYGRNDLTASNWDIQEATRCIQTPSKCETGLRPPAQGEVWSYAEGAEVYVTVQEETWKGLSLCGLPREWSRNPSAAAAVSRPAATPQQTPRSTLMPGNVTSSDGNAFCTSRRTFSGASCNTWGLQQIETTAGAAFQIGSKNAGSSAAAHAAPAAAAAASGPGAGSATTAAATPAAQQIRSSTVRSCTYTAVSRPSAFVRYERQAEGFDTAWVNAPMFLVSVPPPPSAAGGAACAAGSPVSAADDDDPKDPEQQQQQKERQQQQQQVDILLAITQDCSLDVAPISMAVFRTRVAAAPSTCELQ</sequence>
<dbReference type="SMART" id="SM00230">
    <property type="entry name" value="CysPc"/>
    <property type="match status" value="1"/>
</dbReference>
<dbReference type="GO" id="GO:0006508">
    <property type="term" value="P:proteolysis"/>
    <property type="evidence" value="ECO:0007669"/>
    <property type="project" value="UniProtKB-KW"/>
</dbReference>
<accession>U6H689</accession>
<feature type="region of interest" description="Disordered" evidence="7">
    <location>
        <begin position="60"/>
        <end position="92"/>
    </location>
</feature>
<evidence type="ECO:0000313" key="9">
    <source>
        <dbReference type="EMBL" id="CDI87417.1"/>
    </source>
</evidence>
<dbReference type="Pfam" id="PF00648">
    <property type="entry name" value="Peptidase_C2"/>
    <property type="match status" value="1"/>
</dbReference>